<keyword evidence="8 15" id="KW-0863">Zinc-finger</keyword>
<dbReference type="InterPro" id="IPR025654">
    <property type="entry name" value="PEX2/10"/>
</dbReference>
<keyword evidence="7" id="KW-0479">Metal-binding</keyword>
<evidence type="ECO:0000256" key="10">
    <source>
        <dbReference type="ARBA" id="ARBA00022833"/>
    </source>
</evidence>
<dbReference type="PROSITE" id="PS00518">
    <property type="entry name" value="ZF_RING_1"/>
    <property type="match status" value="1"/>
</dbReference>
<dbReference type="InterPro" id="IPR001841">
    <property type="entry name" value="Znf_RING"/>
</dbReference>
<dbReference type="PROSITE" id="PS50089">
    <property type="entry name" value="ZF_RING_2"/>
    <property type="match status" value="1"/>
</dbReference>
<dbReference type="GO" id="GO:0005778">
    <property type="term" value="C:peroxisomal membrane"/>
    <property type="evidence" value="ECO:0007669"/>
    <property type="project" value="UniProtKB-SubCell"/>
</dbReference>
<keyword evidence="9" id="KW-0833">Ubl conjugation pathway</keyword>
<comment type="similarity">
    <text evidence="3">Belongs to the pex2/pex10/pex12 family.</text>
</comment>
<keyword evidence="10" id="KW-0862">Zinc</keyword>
<evidence type="ECO:0000256" key="8">
    <source>
        <dbReference type="ARBA" id="ARBA00022771"/>
    </source>
</evidence>
<dbReference type="SMART" id="SM00184">
    <property type="entry name" value="RING"/>
    <property type="match status" value="1"/>
</dbReference>
<reference evidence="17" key="1">
    <citation type="submission" date="2021-04" db="EMBL/GenBank/DDBJ databases">
        <authorList>
            <person name="Tunstrom K."/>
        </authorList>
    </citation>
    <scope>NUCLEOTIDE SEQUENCE</scope>
</reference>
<accession>A0A8S3W5E5</accession>
<evidence type="ECO:0000256" key="1">
    <source>
        <dbReference type="ARBA" id="ARBA00004585"/>
    </source>
</evidence>
<gene>
    <name evidence="17" type="ORF">PAPOLLO_LOCUS2329</name>
</gene>
<comment type="caution">
    <text evidence="17">The sequence shown here is derived from an EMBL/GenBank/DDBJ whole genome shotgun (WGS) entry which is preliminary data.</text>
</comment>
<proteinExistence type="inferred from homology"/>
<name>A0A8S3W5E5_PARAO</name>
<keyword evidence="13" id="KW-0472">Membrane</keyword>
<keyword evidence="12" id="KW-1133">Transmembrane helix</keyword>
<evidence type="ECO:0000256" key="11">
    <source>
        <dbReference type="ARBA" id="ARBA00022927"/>
    </source>
</evidence>
<evidence type="ECO:0000256" key="12">
    <source>
        <dbReference type="ARBA" id="ARBA00022989"/>
    </source>
</evidence>
<evidence type="ECO:0000256" key="14">
    <source>
        <dbReference type="ARBA" id="ARBA00023140"/>
    </source>
</evidence>
<keyword evidence="18" id="KW-1185">Reference proteome</keyword>
<evidence type="ECO:0000256" key="9">
    <source>
        <dbReference type="ARBA" id="ARBA00022786"/>
    </source>
</evidence>
<dbReference type="InterPro" id="IPR017907">
    <property type="entry name" value="Znf_RING_CS"/>
</dbReference>
<evidence type="ECO:0000256" key="7">
    <source>
        <dbReference type="ARBA" id="ARBA00022723"/>
    </source>
</evidence>
<dbReference type="PANTHER" id="PTHR48178">
    <property type="entry name" value="PEROXISOME BIOGENESIS FACTOR 2"/>
    <property type="match status" value="1"/>
</dbReference>
<evidence type="ECO:0000256" key="3">
    <source>
        <dbReference type="ARBA" id="ARBA00008704"/>
    </source>
</evidence>
<evidence type="ECO:0000313" key="17">
    <source>
        <dbReference type="EMBL" id="CAG4941811.1"/>
    </source>
</evidence>
<evidence type="ECO:0000256" key="5">
    <source>
        <dbReference type="ARBA" id="ARBA00022679"/>
    </source>
</evidence>
<dbReference type="Proteomes" id="UP000691718">
    <property type="component" value="Unassembled WGS sequence"/>
</dbReference>
<evidence type="ECO:0000259" key="16">
    <source>
        <dbReference type="PROSITE" id="PS50089"/>
    </source>
</evidence>
<comment type="subcellular location">
    <subcellularLocation>
        <location evidence="1">Peroxisome membrane</location>
        <topology evidence="1">Multi-pass membrane protein</topology>
    </subcellularLocation>
</comment>
<dbReference type="AlphaFoldDB" id="A0A8S3W5E5"/>
<dbReference type="OrthoDB" id="1701437at2759"/>
<keyword evidence="6" id="KW-0812">Transmembrane</keyword>
<dbReference type="PANTHER" id="PTHR48178:SF1">
    <property type="entry name" value="PEROXISOME BIOGENESIS FACTOR 2"/>
    <property type="match status" value="1"/>
</dbReference>
<dbReference type="EMBL" id="CAJQZP010000160">
    <property type="protein sequence ID" value="CAG4941811.1"/>
    <property type="molecule type" value="Genomic_DNA"/>
</dbReference>
<keyword evidence="14" id="KW-0576">Peroxisome</keyword>
<evidence type="ECO:0000313" key="18">
    <source>
        <dbReference type="Proteomes" id="UP000691718"/>
    </source>
</evidence>
<keyword evidence="4" id="KW-0813">Transport</keyword>
<dbReference type="GO" id="GO:0016558">
    <property type="term" value="P:protein import into peroxisome matrix"/>
    <property type="evidence" value="ECO:0007669"/>
    <property type="project" value="InterPro"/>
</dbReference>
<evidence type="ECO:0000256" key="15">
    <source>
        <dbReference type="PROSITE-ProRule" id="PRU00175"/>
    </source>
</evidence>
<keyword evidence="11" id="KW-0653">Protein transport</keyword>
<evidence type="ECO:0000256" key="4">
    <source>
        <dbReference type="ARBA" id="ARBA00022448"/>
    </source>
</evidence>
<organism evidence="17 18">
    <name type="scientific">Parnassius apollo</name>
    <name type="common">Apollo butterfly</name>
    <name type="synonym">Papilio apollo</name>
    <dbReference type="NCBI Taxonomy" id="110799"/>
    <lineage>
        <taxon>Eukaryota</taxon>
        <taxon>Metazoa</taxon>
        <taxon>Ecdysozoa</taxon>
        <taxon>Arthropoda</taxon>
        <taxon>Hexapoda</taxon>
        <taxon>Insecta</taxon>
        <taxon>Pterygota</taxon>
        <taxon>Neoptera</taxon>
        <taxon>Endopterygota</taxon>
        <taxon>Lepidoptera</taxon>
        <taxon>Glossata</taxon>
        <taxon>Ditrysia</taxon>
        <taxon>Papilionoidea</taxon>
        <taxon>Papilionidae</taxon>
        <taxon>Parnassiinae</taxon>
        <taxon>Parnassini</taxon>
        <taxon>Parnassius</taxon>
        <taxon>Parnassius</taxon>
    </lineage>
</organism>
<comment type="pathway">
    <text evidence="2">Protein modification; protein ubiquitination.</text>
</comment>
<evidence type="ECO:0000256" key="13">
    <source>
        <dbReference type="ARBA" id="ARBA00023136"/>
    </source>
</evidence>
<evidence type="ECO:0000256" key="6">
    <source>
        <dbReference type="ARBA" id="ARBA00022692"/>
    </source>
</evidence>
<sequence>MSITYVPRVTQLDSVQLDGQVEELFKQLLFNATKFLEPGILQPILPELELLLRTWIFKYSLCDKNCTFGQEMLSLKYNNSNISKSKLYWFIQTGKHPLLIDFILGLELTADKLAREDLTDLSWTRELLWHNLIELIGTAISLINLFGLKRRLSNILKYVWWRKNVCAISNLGSPIMTLNTICAYCSNKPVLPHIMGCSHIFCYYCLMANKTADPDFVCPKCYYNGKNVFKFIMP</sequence>
<feature type="domain" description="RING-type" evidence="16">
    <location>
        <begin position="182"/>
        <end position="221"/>
    </location>
</feature>
<protein>
    <submittedName>
        <fullName evidence="17">(apollo) hypothetical protein</fullName>
    </submittedName>
</protein>
<dbReference type="GO" id="GO:0008270">
    <property type="term" value="F:zinc ion binding"/>
    <property type="evidence" value="ECO:0007669"/>
    <property type="project" value="UniProtKB-KW"/>
</dbReference>
<dbReference type="GO" id="GO:0016740">
    <property type="term" value="F:transferase activity"/>
    <property type="evidence" value="ECO:0007669"/>
    <property type="project" value="UniProtKB-KW"/>
</dbReference>
<evidence type="ECO:0000256" key="2">
    <source>
        <dbReference type="ARBA" id="ARBA00004906"/>
    </source>
</evidence>
<keyword evidence="5" id="KW-0808">Transferase</keyword>